<feature type="region of interest" description="Disordered" evidence="1">
    <location>
        <begin position="178"/>
        <end position="302"/>
    </location>
</feature>
<feature type="compositionally biased region" description="Low complexity" evidence="1">
    <location>
        <begin position="287"/>
        <end position="298"/>
    </location>
</feature>
<evidence type="ECO:0000259" key="2">
    <source>
        <dbReference type="PROSITE" id="PS50086"/>
    </source>
</evidence>
<dbReference type="AlphaFoldDB" id="A0A420J921"/>
<dbReference type="GO" id="GO:0005096">
    <property type="term" value="F:GTPase activator activity"/>
    <property type="evidence" value="ECO:0007669"/>
    <property type="project" value="TreeGrafter"/>
</dbReference>
<dbReference type="Gene3D" id="1.10.472.80">
    <property type="entry name" value="Ypt/Rab-GAP domain of gyp1p, domain 3"/>
    <property type="match status" value="1"/>
</dbReference>
<dbReference type="InterPro" id="IPR050302">
    <property type="entry name" value="Rab_GAP_TBC_domain"/>
</dbReference>
<dbReference type="Gene3D" id="1.10.8.270">
    <property type="entry name" value="putative rabgap domain of human tbc1 domain family member 14 like domains"/>
    <property type="match status" value="1"/>
</dbReference>
<feature type="domain" description="Rab-GAP TBC" evidence="2">
    <location>
        <begin position="478"/>
        <end position="698"/>
    </location>
</feature>
<accession>A0A420J921</accession>
<feature type="region of interest" description="Disordered" evidence="1">
    <location>
        <begin position="761"/>
        <end position="782"/>
    </location>
</feature>
<sequence length="819" mass="92574">MVDDYTQSVSDEAYFSCKPHTRVIIVSRAHKVPLVPDARTAKAPKARLQHPPPSGLPAHPVRNATLTVLPSYSFKDPQTSTTSQCFVHMSPEPIINRKLSEPSQRRPMNYEIQYQPQSSNGRQTPERHEVVTENFSRPRQASVKGQKITAWPHNVNGTFTPVLSRCQEKQVRITPHKTREIGISTGSLNSTTPTSITGLRPSNSTPDCQNSQATLSKQRVFTSPSYRPNQSFSKPDYNHSISDPNSITRQDPPPLQGGVDGEETRSSFRSAATTNSSFQGTSGTERSSVLTKSSSGTSIYGREESLNVEENLMMNEKAFIDEKSIQKSHAENTEKTIMSINEPGFKEYLILPPSENVVIRDSTAIFETYGPDSPRLSTKEPSIAIKETDIEDEFSTNRPMTRSSTTQFDETRDRYGFRKKTQYVSLEEYEAWNKPYTVYLARRKKKWIALMRQHNLPTTSPNDFPVRSDKVKRFIRKGIPPSWRGAAWFHYAGGPAMLAKYPGVYDDLVRRSLAGDMTQTDDEIIERDLNRTFPDNIKFKPDPDPQSPLYQEDSIETPILKSLRRVLRAFSIYHPKIGYCQSLNFLAGLLLLFMDEEKSFWMLNIITRIFLPGTHSLTLEGANVDLGVLMSSIKEMMPSVWAKIGNELDGKPSVPSFSAPMRLPPITLCTTAWFMSCFIGTLPIETTLRVWDSFFYEGSKTLFRIALTIFKLGEPQIRAVNDPMEIFQVVQGMPRGMMDCNHLMETCFKRRGGFVKLSQDDIERGREERRRGYEEERKRTATGTGAVIPGVQKTKGVNKSGNSFFGRGKKERIGFSVQV</sequence>
<evidence type="ECO:0000256" key="1">
    <source>
        <dbReference type="SAM" id="MobiDB-lite"/>
    </source>
</evidence>
<evidence type="ECO:0000313" key="3">
    <source>
        <dbReference type="EMBL" id="RKF83242.1"/>
    </source>
</evidence>
<name>A0A420J921_9PEZI</name>
<dbReference type="PROSITE" id="PS50086">
    <property type="entry name" value="TBC_RABGAP"/>
    <property type="match status" value="1"/>
</dbReference>
<dbReference type="Proteomes" id="UP000285405">
    <property type="component" value="Unassembled WGS sequence"/>
</dbReference>
<dbReference type="SUPFAM" id="SSF47923">
    <property type="entry name" value="Ypt/Rab-GAP domain of gyp1p"/>
    <property type="match status" value="2"/>
</dbReference>
<dbReference type="EMBL" id="MCBR01000524">
    <property type="protein sequence ID" value="RKF83242.1"/>
    <property type="molecule type" value="Genomic_DNA"/>
</dbReference>
<dbReference type="PANTHER" id="PTHR47219">
    <property type="entry name" value="RAB GTPASE-ACTIVATING PROTEIN 1-LIKE"/>
    <property type="match status" value="1"/>
</dbReference>
<evidence type="ECO:0000313" key="4">
    <source>
        <dbReference type="Proteomes" id="UP000285405"/>
    </source>
</evidence>
<feature type="compositionally biased region" description="Polar residues" evidence="1">
    <location>
        <begin position="267"/>
        <end position="286"/>
    </location>
</feature>
<dbReference type="InterPro" id="IPR000195">
    <property type="entry name" value="Rab-GAP-TBC_dom"/>
</dbReference>
<organism evidence="3 4">
    <name type="scientific">Golovinomyces cichoracearum</name>
    <dbReference type="NCBI Taxonomy" id="62708"/>
    <lineage>
        <taxon>Eukaryota</taxon>
        <taxon>Fungi</taxon>
        <taxon>Dikarya</taxon>
        <taxon>Ascomycota</taxon>
        <taxon>Pezizomycotina</taxon>
        <taxon>Leotiomycetes</taxon>
        <taxon>Erysiphales</taxon>
        <taxon>Erysiphaceae</taxon>
        <taxon>Golovinomyces</taxon>
    </lineage>
</organism>
<dbReference type="Pfam" id="PF00566">
    <property type="entry name" value="RabGAP-TBC"/>
    <property type="match status" value="1"/>
</dbReference>
<dbReference type="GO" id="GO:0031267">
    <property type="term" value="F:small GTPase binding"/>
    <property type="evidence" value="ECO:0007669"/>
    <property type="project" value="TreeGrafter"/>
</dbReference>
<comment type="caution">
    <text evidence="3">The sequence shown here is derived from an EMBL/GenBank/DDBJ whole genome shotgun (WGS) entry which is preliminary data.</text>
</comment>
<dbReference type="OrthoDB" id="294251at2759"/>
<dbReference type="FunFam" id="1.10.472.80:FF:000050">
    <property type="entry name" value="GTPase activating protein (Gyp3)"/>
    <property type="match status" value="1"/>
</dbReference>
<protein>
    <submittedName>
        <fullName evidence="3">Putative tbc domain-containing protein</fullName>
    </submittedName>
</protein>
<dbReference type="SMART" id="SM00164">
    <property type="entry name" value="TBC"/>
    <property type="match status" value="1"/>
</dbReference>
<feature type="region of interest" description="Disordered" evidence="1">
    <location>
        <begin position="41"/>
        <end position="61"/>
    </location>
</feature>
<reference evidence="3 4" key="1">
    <citation type="journal article" date="2018" name="BMC Genomics">
        <title>Comparative genome analyses reveal sequence features reflecting distinct modes of host-adaptation between dicot and monocot powdery mildew.</title>
        <authorList>
            <person name="Wu Y."/>
            <person name="Ma X."/>
            <person name="Pan Z."/>
            <person name="Kale S.D."/>
            <person name="Song Y."/>
            <person name="King H."/>
            <person name="Zhang Q."/>
            <person name="Presley C."/>
            <person name="Deng X."/>
            <person name="Wei C.I."/>
            <person name="Xiao S."/>
        </authorList>
    </citation>
    <scope>NUCLEOTIDE SEQUENCE [LARGE SCALE GENOMIC DNA]</scope>
    <source>
        <strain evidence="3">UCSC1</strain>
    </source>
</reference>
<feature type="compositionally biased region" description="Basic and acidic residues" evidence="1">
    <location>
        <begin position="761"/>
        <end position="779"/>
    </location>
</feature>
<dbReference type="PANTHER" id="PTHR47219:SF9">
    <property type="entry name" value="GTPASE ACTIVATING PROTEIN AND CENTROSOME-ASSOCIATED, ISOFORM B"/>
    <property type="match status" value="1"/>
</dbReference>
<proteinExistence type="predicted"/>
<dbReference type="InterPro" id="IPR035969">
    <property type="entry name" value="Rab-GAP_TBC_sf"/>
</dbReference>
<feature type="compositionally biased region" description="Polar residues" evidence="1">
    <location>
        <begin position="184"/>
        <end position="249"/>
    </location>
</feature>
<gene>
    <name evidence="3" type="ORF">GcC1_005010</name>
</gene>